<feature type="transmembrane region" description="Helical" evidence="1">
    <location>
        <begin position="326"/>
        <end position="344"/>
    </location>
</feature>
<proteinExistence type="predicted"/>
<feature type="transmembrane region" description="Helical" evidence="1">
    <location>
        <begin position="141"/>
        <end position="166"/>
    </location>
</feature>
<keyword evidence="1" id="KW-0472">Membrane</keyword>
<keyword evidence="3" id="KW-1185">Reference proteome</keyword>
<evidence type="ECO:0000313" key="2">
    <source>
        <dbReference type="EMBL" id="QDU85673.1"/>
    </source>
</evidence>
<feature type="transmembrane region" description="Helical" evidence="1">
    <location>
        <begin position="88"/>
        <end position="105"/>
    </location>
</feature>
<name>A0A518D2G2_9BACT</name>
<dbReference type="AlphaFoldDB" id="A0A518D2G2"/>
<dbReference type="Proteomes" id="UP000319342">
    <property type="component" value="Chromosome"/>
</dbReference>
<feature type="transmembrane region" description="Helical" evidence="1">
    <location>
        <begin position="172"/>
        <end position="202"/>
    </location>
</feature>
<dbReference type="EMBL" id="CP036290">
    <property type="protein sequence ID" value="QDU85673.1"/>
    <property type="molecule type" value="Genomic_DNA"/>
</dbReference>
<sequence>MSAGSASLLRRVVLGALALAVAACLATALATLVFSEPVDDDFAFAVRGAASGPFEFAAHQYLHWSGRWLSFAFLGGLLGALDPVRHDTALLLGAWIAFASGLYLALRGTLALRRGPAAVGAVALFALVLAALGTEEVAETFFWISGAITYLVALGAALGAVGLAQVHRSGAAAGACVLAVAASGLHEVVGGLCVLALGALALHERRVRAPLAAAVIGLIVVVVAPGNGERARATLAAERDAAAQLAPAFERLALHLPDWAFDPLLIGAVLVAFAQAARGGATARPTAPARSRSPWTGVAWWLAASVAALLAPAVLTGGWVPHRLLAVGHVVFVLGAVAIAARAGASSSRPVNGGILAVGLALVLVGLAMPGPLRAGVADLEDGRPQRWSAARADWYAAARTGGDVVLDPPPSRPRLLPRSTMASNADHWANARFAEFFGARSVRVERGTSKD</sequence>
<feature type="transmembrane region" description="Helical" evidence="1">
    <location>
        <begin position="209"/>
        <end position="226"/>
    </location>
</feature>
<protein>
    <recommendedName>
        <fullName evidence="4">Glycosyltransferase RgtA/B/C/D-like domain-containing protein</fullName>
    </recommendedName>
</protein>
<gene>
    <name evidence="2" type="ORF">Pla163_28060</name>
</gene>
<reference evidence="2 3" key="1">
    <citation type="submission" date="2019-02" db="EMBL/GenBank/DDBJ databases">
        <title>Deep-cultivation of Planctomycetes and their phenomic and genomic characterization uncovers novel biology.</title>
        <authorList>
            <person name="Wiegand S."/>
            <person name="Jogler M."/>
            <person name="Boedeker C."/>
            <person name="Pinto D."/>
            <person name="Vollmers J."/>
            <person name="Rivas-Marin E."/>
            <person name="Kohn T."/>
            <person name="Peeters S.H."/>
            <person name="Heuer A."/>
            <person name="Rast P."/>
            <person name="Oberbeckmann S."/>
            <person name="Bunk B."/>
            <person name="Jeske O."/>
            <person name="Meyerdierks A."/>
            <person name="Storesund J.E."/>
            <person name="Kallscheuer N."/>
            <person name="Luecker S."/>
            <person name="Lage O.M."/>
            <person name="Pohl T."/>
            <person name="Merkel B.J."/>
            <person name="Hornburger P."/>
            <person name="Mueller R.-W."/>
            <person name="Bruemmer F."/>
            <person name="Labrenz M."/>
            <person name="Spormann A.M."/>
            <person name="Op den Camp H."/>
            <person name="Overmann J."/>
            <person name="Amann R."/>
            <person name="Jetten M.S.M."/>
            <person name="Mascher T."/>
            <person name="Medema M.H."/>
            <person name="Devos D.P."/>
            <person name="Kaster A.-K."/>
            <person name="Ovreas L."/>
            <person name="Rohde M."/>
            <person name="Galperin M.Y."/>
            <person name="Jogler C."/>
        </authorList>
    </citation>
    <scope>NUCLEOTIDE SEQUENCE [LARGE SCALE GENOMIC DNA]</scope>
    <source>
        <strain evidence="2 3">Pla163</strain>
    </source>
</reference>
<keyword evidence="1" id="KW-0812">Transmembrane</keyword>
<organism evidence="2 3">
    <name type="scientific">Rohdeia mirabilis</name>
    <dbReference type="NCBI Taxonomy" id="2528008"/>
    <lineage>
        <taxon>Bacteria</taxon>
        <taxon>Pseudomonadati</taxon>
        <taxon>Planctomycetota</taxon>
        <taxon>Planctomycetia</taxon>
        <taxon>Planctomycetia incertae sedis</taxon>
        <taxon>Rohdeia</taxon>
    </lineage>
</organism>
<feature type="transmembrane region" description="Helical" evidence="1">
    <location>
        <begin position="298"/>
        <end position="320"/>
    </location>
</feature>
<evidence type="ECO:0008006" key="4">
    <source>
        <dbReference type="Google" id="ProtNLM"/>
    </source>
</evidence>
<feature type="transmembrane region" description="Helical" evidence="1">
    <location>
        <begin position="351"/>
        <end position="369"/>
    </location>
</feature>
<evidence type="ECO:0000256" key="1">
    <source>
        <dbReference type="SAM" id="Phobius"/>
    </source>
</evidence>
<evidence type="ECO:0000313" key="3">
    <source>
        <dbReference type="Proteomes" id="UP000319342"/>
    </source>
</evidence>
<keyword evidence="1" id="KW-1133">Transmembrane helix</keyword>
<accession>A0A518D2G2</accession>
<feature type="transmembrane region" description="Helical" evidence="1">
    <location>
        <begin position="259"/>
        <end position="277"/>
    </location>
</feature>
<feature type="transmembrane region" description="Helical" evidence="1">
    <location>
        <begin position="61"/>
        <end position="81"/>
    </location>
</feature>
<feature type="transmembrane region" description="Helical" evidence="1">
    <location>
        <begin position="117"/>
        <end position="134"/>
    </location>
</feature>
<dbReference type="Pfam" id="PF19528">
    <property type="entry name" value="DUF6056"/>
    <property type="match status" value="1"/>
</dbReference>
<dbReference type="InterPro" id="IPR045691">
    <property type="entry name" value="DUF6056"/>
</dbReference>